<feature type="transmembrane region" description="Helical" evidence="2">
    <location>
        <begin position="21"/>
        <end position="45"/>
    </location>
</feature>
<gene>
    <name evidence="3" type="ORF">METZ01_LOCUS271248</name>
</gene>
<feature type="transmembrane region" description="Helical" evidence="2">
    <location>
        <begin position="65"/>
        <end position="92"/>
    </location>
</feature>
<evidence type="ECO:0008006" key="4">
    <source>
        <dbReference type="Google" id="ProtNLM"/>
    </source>
</evidence>
<feature type="compositionally biased region" description="Basic and acidic residues" evidence="1">
    <location>
        <begin position="123"/>
        <end position="133"/>
    </location>
</feature>
<evidence type="ECO:0000256" key="2">
    <source>
        <dbReference type="SAM" id="Phobius"/>
    </source>
</evidence>
<proteinExistence type="predicted"/>
<evidence type="ECO:0000256" key="1">
    <source>
        <dbReference type="SAM" id="MobiDB-lite"/>
    </source>
</evidence>
<keyword evidence="2" id="KW-1133">Transmembrane helix</keyword>
<accession>A0A382K0L8</accession>
<evidence type="ECO:0000313" key="3">
    <source>
        <dbReference type="EMBL" id="SVC18394.1"/>
    </source>
</evidence>
<reference evidence="3" key="1">
    <citation type="submission" date="2018-05" db="EMBL/GenBank/DDBJ databases">
        <authorList>
            <person name="Lanie J.A."/>
            <person name="Ng W.-L."/>
            <person name="Kazmierczak K.M."/>
            <person name="Andrzejewski T.M."/>
            <person name="Davidsen T.M."/>
            <person name="Wayne K.J."/>
            <person name="Tettelin H."/>
            <person name="Glass J.I."/>
            <person name="Rusch D."/>
            <person name="Podicherti R."/>
            <person name="Tsui H.-C.T."/>
            <person name="Winkler M.E."/>
        </authorList>
    </citation>
    <scope>NUCLEOTIDE SEQUENCE</scope>
</reference>
<organism evidence="3">
    <name type="scientific">marine metagenome</name>
    <dbReference type="NCBI Taxonomy" id="408172"/>
    <lineage>
        <taxon>unclassified sequences</taxon>
        <taxon>metagenomes</taxon>
        <taxon>ecological metagenomes</taxon>
    </lineage>
</organism>
<feature type="region of interest" description="Disordered" evidence="1">
    <location>
        <begin position="110"/>
        <end position="154"/>
    </location>
</feature>
<sequence length="154" mass="16442">VPLVVYRLTQIAVWPVVRIAFLVNAVIGLIFGSLSGILLFAAGLAMDTVVGRQLPFDLDVMSGVFGFLLAILSGVMYGFFGAMFAVVAVWLYNVMAEWGGPVELTLEPEESAPKLSDLSGPEVGHDVPTHEEPLAISDEGIETPDGPTAQQLKQ</sequence>
<protein>
    <recommendedName>
        <fullName evidence="4">DUF3566 domain-containing protein</fullName>
    </recommendedName>
</protein>
<keyword evidence="2" id="KW-0472">Membrane</keyword>
<feature type="non-terminal residue" evidence="3">
    <location>
        <position position="1"/>
    </location>
</feature>
<name>A0A382K0L8_9ZZZZ</name>
<keyword evidence="2" id="KW-0812">Transmembrane</keyword>
<dbReference type="EMBL" id="UINC01077864">
    <property type="protein sequence ID" value="SVC18394.1"/>
    <property type="molecule type" value="Genomic_DNA"/>
</dbReference>
<dbReference type="AlphaFoldDB" id="A0A382K0L8"/>